<dbReference type="GO" id="GO:0000028">
    <property type="term" value="P:ribosomal small subunit assembly"/>
    <property type="evidence" value="ECO:0007669"/>
    <property type="project" value="TreeGrafter"/>
</dbReference>
<evidence type="ECO:0000256" key="1">
    <source>
        <dbReference type="ARBA" id="ARBA00007921"/>
    </source>
</evidence>
<dbReference type="PROSITE" id="PS51713">
    <property type="entry name" value="G_ERA"/>
    <property type="match status" value="1"/>
</dbReference>
<dbReference type="Gene3D" id="3.40.50.300">
    <property type="entry name" value="P-loop containing nucleotide triphosphate hydrolases"/>
    <property type="match status" value="1"/>
</dbReference>
<dbReference type="Pfam" id="PF01926">
    <property type="entry name" value="MMR_HSR1"/>
    <property type="match status" value="1"/>
</dbReference>
<evidence type="ECO:0000313" key="7">
    <source>
        <dbReference type="EMBL" id="VAW34084.1"/>
    </source>
</evidence>
<dbReference type="PANTHER" id="PTHR42698">
    <property type="entry name" value="GTPASE ERA"/>
    <property type="match status" value="1"/>
</dbReference>
<dbReference type="GO" id="GO:0019843">
    <property type="term" value="F:rRNA binding"/>
    <property type="evidence" value="ECO:0007669"/>
    <property type="project" value="TreeGrafter"/>
</dbReference>
<evidence type="ECO:0000256" key="2">
    <source>
        <dbReference type="ARBA" id="ARBA00022741"/>
    </source>
</evidence>
<dbReference type="InterPro" id="IPR015946">
    <property type="entry name" value="KH_dom-like_a/b"/>
</dbReference>
<dbReference type="GO" id="GO:0005829">
    <property type="term" value="C:cytosol"/>
    <property type="evidence" value="ECO:0007669"/>
    <property type="project" value="TreeGrafter"/>
</dbReference>
<dbReference type="InterPro" id="IPR009019">
    <property type="entry name" value="KH_sf_prok-type"/>
</dbReference>
<dbReference type="InterPro" id="IPR006073">
    <property type="entry name" value="GTP-bd"/>
</dbReference>
<dbReference type="PANTHER" id="PTHR42698:SF1">
    <property type="entry name" value="GTPASE ERA, MITOCHONDRIAL"/>
    <property type="match status" value="1"/>
</dbReference>
<accession>A0A3B0VRI8</accession>
<dbReference type="SUPFAM" id="SSF54814">
    <property type="entry name" value="Prokaryotic type KH domain (KH-domain type II)"/>
    <property type="match status" value="1"/>
</dbReference>
<feature type="domain" description="KH type-2" evidence="5">
    <location>
        <begin position="210"/>
        <end position="288"/>
    </location>
</feature>
<dbReference type="NCBIfam" id="TIGR00231">
    <property type="entry name" value="small_GTP"/>
    <property type="match status" value="1"/>
</dbReference>
<dbReference type="InterPro" id="IPR030388">
    <property type="entry name" value="G_ERA_dom"/>
</dbReference>
<dbReference type="NCBIfam" id="TIGR00436">
    <property type="entry name" value="era"/>
    <property type="match status" value="1"/>
</dbReference>
<dbReference type="CDD" id="cd22534">
    <property type="entry name" value="KH-II_Era"/>
    <property type="match status" value="1"/>
</dbReference>
<protein>
    <submittedName>
        <fullName evidence="7">GTP-binding protein Era</fullName>
    </submittedName>
</protein>
<dbReference type="InterPro" id="IPR004044">
    <property type="entry name" value="KH_dom_type_2"/>
</dbReference>
<dbReference type="CDD" id="cd04163">
    <property type="entry name" value="Era"/>
    <property type="match status" value="1"/>
</dbReference>
<dbReference type="AlphaFoldDB" id="A0A3B0VRI8"/>
<dbReference type="InterPro" id="IPR005225">
    <property type="entry name" value="Small_GTP-bd"/>
</dbReference>
<dbReference type="Gene3D" id="3.30.300.20">
    <property type="match status" value="1"/>
</dbReference>
<dbReference type="Pfam" id="PF07650">
    <property type="entry name" value="KH_2"/>
    <property type="match status" value="1"/>
</dbReference>
<dbReference type="PRINTS" id="PR00326">
    <property type="entry name" value="GTP1OBG"/>
</dbReference>
<keyword evidence="4" id="KW-0342">GTP-binding</keyword>
<feature type="domain" description="Era-type G" evidence="6">
    <location>
        <begin position="10"/>
        <end position="179"/>
    </location>
</feature>
<comment type="similarity">
    <text evidence="1">Belongs to the TRAFAC class TrmE-Era-EngA-EngB-Septin-like GTPase superfamily. Era GTPase family.</text>
</comment>
<dbReference type="GO" id="GO:0005525">
    <property type="term" value="F:GTP binding"/>
    <property type="evidence" value="ECO:0007669"/>
    <property type="project" value="UniProtKB-KW"/>
</dbReference>
<evidence type="ECO:0000256" key="3">
    <source>
        <dbReference type="ARBA" id="ARBA00022884"/>
    </source>
</evidence>
<sequence>MFEEQNELIKSGVITLVGQPNVGKSTLMNTLLGQKISIVSPKPQTTRNRILAIINDPGYQIIMLDTPGLHEASAELNQEMVKTALDTLREVDIIVFIVDAAAPLPKKGKNPANYLSTARASTPVILLINKVDLLAKEQLLPIIEAYQNLHDFKAIIPISALKNKGTDIMIEELLKLLPMGPRYYPEDIPTDASERFLIEEIIREKVFLLTSKEIPYSTAVVVDRFKEEKDRNLVTIDATILIEKKSQKGIIIGKGGKKLRQIGTSARIDIERLLEGRVMLRLWVKIQKNWTKSNRVLKELGYRK</sequence>
<dbReference type="PROSITE" id="PS50823">
    <property type="entry name" value="KH_TYPE_2"/>
    <property type="match status" value="1"/>
</dbReference>
<keyword evidence="3" id="KW-0694">RNA-binding</keyword>
<evidence type="ECO:0000256" key="4">
    <source>
        <dbReference type="ARBA" id="ARBA00023134"/>
    </source>
</evidence>
<dbReference type="SUPFAM" id="SSF52540">
    <property type="entry name" value="P-loop containing nucleoside triphosphate hydrolases"/>
    <property type="match status" value="1"/>
</dbReference>
<evidence type="ECO:0000259" key="6">
    <source>
        <dbReference type="PROSITE" id="PS51713"/>
    </source>
</evidence>
<proteinExistence type="inferred from homology"/>
<evidence type="ECO:0000259" key="5">
    <source>
        <dbReference type="PROSITE" id="PS50823"/>
    </source>
</evidence>
<dbReference type="InterPro" id="IPR027417">
    <property type="entry name" value="P-loop_NTPase"/>
</dbReference>
<dbReference type="GO" id="GO:0043024">
    <property type="term" value="F:ribosomal small subunit binding"/>
    <property type="evidence" value="ECO:0007669"/>
    <property type="project" value="TreeGrafter"/>
</dbReference>
<dbReference type="NCBIfam" id="NF000908">
    <property type="entry name" value="PRK00089.1"/>
    <property type="match status" value="1"/>
</dbReference>
<organism evidence="7">
    <name type="scientific">hydrothermal vent metagenome</name>
    <dbReference type="NCBI Taxonomy" id="652676"/>
    <lineage>
        <taxon>unclassified sequences</taxon>
        <taxon>metagenomes</taxon>
        <taxon>ecological metagenomes</taxon>
    </lineage>
</organism>
<dbReference type="FunFam" id="3.30.300.20:FF:000003">
    <property type="entry name" value="GTPase Era"/>
    <property type="match status" value="1"/>
</dbReference>
<dbReference type="HAMAP" id="MF_00367">
    <property type="entry name" value="GTPase_Era"/>
    <property type="match status" value="1"/>
</dbReference>
<keyword evidence="2" id="KW-0547">Nucleotide-binding</keyword>
<name>A0A3B0VRI8_9ZZZZ</name>
<dbReference type="InterPro" id="IPR005662">
    <property type="entry name" value="GTPase_Era-like"/>
</dbReference>
<reference evidence="7" key="1">
    <citation type="submission" date="2018-06" db="EMBL/GenBank/DDBJ databases">
        <authorList>
            <person name="Zhirakovskaya E."/>
        </authorList>
    </citation>
    <scope>NUCLEOTIDE SEQUENCE</scope>
</reference>
<dbReference type="EMBL" id="UOEX01000086">
    <property type="protein sequence ID" value="VAW34084.1"/>
    <property type="molecule type" value="Genomic_DNA"/>
</dbReference>
<gene>
    <name evidence="7" type="ORF">MNBD_DELTA03-1202</name>
</gene>